<evidence type="ECO:0008006" key="12">
    <source>
        <dbReference type="Google" id="ProtNLM"/>
    </source>
</evidence>
<dbReference type="GO" id="GO:0005886">
    <property type="term" value="C:plasma membrane"/>
    <property type="evidence" value="ECO:0007669"/>
    <property type="project" value="UniProtKB-SubCell"/>
</dbReference>
<evidence type="ECO:0000313" key="10">
    <source>
        <dbReference type="EMBL" id="KIL30033.1"/>
    </source>
</evidence>
<evidence type="ECO:0000256" key="3">
    <source>
        <dbReference type="ARBA" id="ARBA00022475"/>
    </source>
</evidence>
<comment type="similarity">
    <text evidence="2">Belongs to the UPF0702 family.</text>
</comment>
<reference evidence="10 11" key="1">
    <citation type="submission" date="2014-11" db="EMBL/GenBank/DDBJ databases">
        <title>Draft Genome Sequences of Nine Bacillus subtilis Strains that Form Spores with High Heat-Resistance.</title>
        <authorList>
            <person name="Krawcyk A.O."/>
            <person name="Berendsen E.M."/>
            <person name="de Jong A."/>
            <person name="Holsappel S."/>
            <person name="Eijlander R.T."/>
            <person name="Wells-Bennik M."/>
            <person name="Kuipers O.P."/>
        </authorList>
    </citation>
    <scope>NUCLEOTIDE SEQUENCE [LARGE SCALE GENOMIC DNA]</scope>
    <source>
        <strain evidence="10 11">B4067</strain>
    </source>
</reference>
<protein>
    <recommendedName>
        <fullName evidence="12">DUF421 domain-containing protein</fullName>
    </recommendedName>
</protein>
<evidence type="ECO:0000259" key="8">
    <source>
        <dbReference type="Pfam" id="PF04239"/>
    </source>
</evidence>
<dbReference type="Proteomes" id="UP000031970">
    <property type="component" value="Unassembled WGS sequence"/>
</dbReference>
<evidence type="ECO:0000313" key="11">
    <source>
        <dbReference type="Proteomes" id="UP000031970"/>
    </source>
</evidence>
<feature type="domain" description="YetF C-terminal" evidence="8">
    <location>
        <begin position="107"/>
        <end position="237"/>
    </location>
</feature>
<evidence type="ECO:0000256" key="7">
    <source>
        <dbReference type="SAM" id="Phobius"/>
    </source>
</evidence>
<dbReference type="Gene3D" id="3.30.240.20">
    <property type="entry name" value="bsu07140 like domains"/>
    <property type="match status" value="2"/>
</dbReference>
<comment type="subcellular location">
    <subcellularLocation>
        <location evidence="1">Cell membrane</location>
        <topology evidence="1">Multi-pass membrane protein</topology>
    </subcellularLocation>
</comment>
<accession>A0ABD3ZPF4</accession>
<keyword evidence="5 7" id="KW-1133">Transmembrane helix</keyword>
<dbReference type="Pfam" id="PF04239">
    <property type="entry name" value="DUF421"/>
    <property type="match status" value="1"/>
</dbReference>
<feature type="domain" description="YetF-like N-terminal transmembrane" evidence="9">
    <location>
        <begin position="30"/>
        <end position="103"/>
    </location>
</feature>
<proteinExistence type="inferred from homology"/>
<keyword evidence="3" id="KW-1003">Cell membrane</keyword>
<dbReference type="InterPro" id="IPR048454">
    <property type="entry name" value="YetF_N"/>
</dbReference>
<gene>
    <name evidence="10" type="ORF">B4067_0590</name>
</gene>
<evidence type="ECO:0000256" key="6">
    <source>
        <dbReference type="ARBA" id="ARBA00023136"/>
    </source>
</evidence>
<sequence length="261" mass="29829">MDILSQTMIAAGVFGQNNLGSGERHSMIELEVVIRTVASFGLLLIAERILGKQTISQMTIFDFIAAITLGAIAAGLAYNTSIKPHNMAISFSIFVLTIFLISFLSIKNRKLRKFFAGDPTVLIQNGKILESNMRKMRYTLDYLNQQLREKEIFNIEEVLFAILETNGQLTVLRKPQFRHVTKQDLMIAVNQEHRLPIELIMDGEIIENNLKQNRLTESWLLEELRKRDIKVKETVYAVLLGNGDIYVDQYKDHISVPMDKE</sequence>
<evidence type="ECO:0000256" key="2">
    <source>
        <dbReference type="ARBA" id="ARBA00006448"/>
    </source>
</evidence>
<organism evidence="10 11">
    <name type="scientific">Bacillus subtilis subsp. subtilis</name>
    <dbReference type="NCBI Taxonomy" id="135461"/>
    <lineage>
        <taxon>Bacteria</taxon>
        <taxon>Bacillati</taxon>
        <taxon>Bacillota</taxon>
        <taxon>Bacilli</taxon>
        <taxon>Bacillales</taxon>
        <taxon>Bacillaceae</taxon>
        <taxon>Bacillus</taxon>
    </lineage>
</organism>
<dbReference type="AlphaFoldDB" id="A0ABD3ZPF4"/>
<keyword evidence="4 7" id="KW-0812">Transmembrane</keyword>
<dbReference type="PANTHER" id="PTHR34582">
    <property type="entry name" value="UPF0702 TRANSMEMBRANE PROTEIN YCAP"/>
    <property type="match status" value="1"/>
</dbReference>
<dbReference type="EMBL" id="JSXS01000138">
    <property type="protein sequence ID" value="KIL30033.1"/>
    <property type="molecule type" value="Genomic_DNA"/>
</dbReference>
<comment type="caution">
    <text evidence="10">The sequence shown here is derived from an EMBL/GenBank/DDBJ whole genome shotgun (WGS) entry which is preliminary data.</text>
</comment>
<dbReference type="InterPro" id="IPR007353">
    <property type="entry name" value="DUF421"/>
</dbReference>
<name>A0ABD3ZPF4_BACIU</name>
<keyword evidence="6 7" id="KW-0472">Membrane</keyword>
<feature type="transmembrane region" description="Helical" evidence="7">
    <location>
        <begin position="63"/>
        <end position="81"/>
    </location>
</feature>
<dbReference type="Pfam" id="PF20730">
    <property type="entry name" value="YetF_N"/>
    <property type="match status" value="1"/>
</dbReference>
<evidence type="ECO:0000256" key="1">
    <source>
        <dbReference type="ARBA" id="ARBA00004651"/>
    </source>
</evidence>
<evidence type="ECO:0000256" key="5">
    <source>
        <dbReference type="ARBA" id="ARBA00022989"/>
    </source>
</evidence>
<evidence type="ECO:0000259" key="9">
    <source>
        <dbReference type="Pfam" id="PF20730"/>
    </source>
</evidence>
<feature type="transmembrane region" description="Helical" evidence="7">
    <location>
        <begin position="87"/>
        <end position="106"/>
    </location>
</feature>
<evidence type="ECO:0000256" key="4">
    <source>
        <dbReference type="ARBA" id="ARBA00022692"/>
    </source>
</evidence>
<dbReference type="PANTHER" id="PTHR34582:SF7">
    <property type="entry name" value="UPF0702 TRANSMEMBRANE PROTEIN YDFS"/>
    <property type="match status" value="1"/>
</dbReference>
<dbReference type="InterPro" id="IPR023090">
    <property type="entry name" value="UPF0702_alpha/beta_dom_sf"/>
</dbReference>